<dbReference type="Pfam" id="PF07973">
    <property type="entry name" value="tRNA_SAD"/>
    <property type="match status" value="1"/>
</dbReference>
<keyword evidence="4 12" id="KW-0436">Ligase</keyword>
<feature type="binding site" evidence="12">
    <location>
        <position position="624"/>
    </location>
    <ligand>
        <name>Zn(2+)</name>
        <dbReference type="ChEBI" id="CHEBI:29105"/>
    </ligand>
</feature>
<evidence type="ECO:0000256" key="9">
    <source>
        <dbReference type="ARBA" id="ARBA00022884"/>
    </source>
</evidence>
<dbReference type="InterPro" id="IPR012947">
    <property type="entry name" value="tRNA_SAD"/>
</dbReference>
<keyword evidence="9 12" id="KW-0694">RNA-binding</keyword>
<dbReference type="Proteomes" id="UP001200513">
    <property type="component" value="Chromosome"/>
</dbReference>
<dbReference type="SUPFAM" id="SSF101353">
    <property type="entry name" value="Putative anticodon-binding domain of alanyl-tRNA synthetase (AlaRS)"/>
    <property type="match status" value="1"/>
</dbReference>
<dbReference type="InterPro" id="IPR018164">
    <property type="entry name" value="Ala-tRNA-synth_IIc_N"/>
</dbReference>
<dbReference type="Gene3D" id="3.10.310.40">
    <property type="match status" value="1"/>
</dbReference>
<evidence type="ECO:0000256" key="2">
    <source>
        <dbReference type="ARBA" id="ARBA00022490"/>
    </source>
</evidence>
<dbReference type="InterPro" id="IPR018162">
    <property type="entry name" value="Ala-tRNA-ligase_IIc_anticod-bd"/>
</dbReference>
<dbReference type="GO" id="GO:0008270">
    <property type="term" value="F:zinc ion binding"/>
    <property type="evidence" value="ECO:0007669"/>
    <property type="project" value="UniProtKB-UniRule"/>
</dbReference>
<evidence type="ECO:0000256" key="12">
    <source>
        <dbReference type="HAMAP-Rule" id="MF_00036"/>
    </source>
</evidence>
<dbReference type="PANTHER" id="PTHR11777">
    <property type="entry name" value="ALANYL-TRNA SYNTHETASE"/>
    <property type="match status" value="1"/>
</dbReference>
<dbReference type="GO" id="GO:0005524">
    <property type="term" value="F:ATP binding"/>
    <property type="evidence" value="ECO:0007669"/>
    <property type="project" value="UniProtKB-UniRule"/>
</dbReference>
<dbReference type="SUPFAM" id="SSF50447">
    <property type="entry name" value="Translation proteins"/>
    <property type="match status" value="1"/>
</dbReference>
<dbReference type="InterPro" id="IPR003156">
    <property type="entry name" value="DHHA1_dom"/>
</dbReference>
<keyword evidence="10 12" id="KW-0648">Protein biosynthesis</keyword>
<dbReference type="GO" id="GO:0006419">
    <property type="term" value="P:alanyl-tRNA aminoacylation"/>
    <property type="evidence" value="ECO:0007669"/>
    <property type="project" value="UniProtKB-UniRule"/>
</dbReference>
<dbReference type="EMBL" id="CP084167">
    <property type="protein sequence ID" value="UJG44809.1"/>
    <property type="molecule type" value="Genomic_DNA"/>
</dbReference>
<evidence type="ECO:0000256" key="7">
    <source>
        <dbReference type="ARBA" id="ARBA00022833"/>
    </source>
</evidence>
<dbReference type="FunFam" id="3.10.310.40:FF:000001">
    <property type="entry name" value="Alanine--tRNA ligase"/>
    <property type="match status" value="1"/>
</dbReference>
<dbReference type="InterPro" id="IPR009000">
    <property type="entry name" value="Transl_B-barrel_sf"/>
</dbReference>
<organism evidence="14">
    <name type="scientific">Candidatus Heimdallarchaeum endolithica</name>
    <dbReference type="NCBI Taxonomy" id="2876572"/>
    <lineage>
        <taxon>Archaea</taxon>
        <taxon>Promethearchaeati</taxon>
        <taxon>Candidatus Heimdallarchaeota</taxon>
        <taxon>Candidatus Heimdallarchaeia (ex Rinke et al. 2021) (nom. nud.)</taxon>
        <taxon>Candidatus Heimdallarchaeales</taxon>
        <taxon>Candidatus Heimdallarchaeaceae</taxon>
        <taxon>Candidatus Heimdallarchaeum</taxon>
    </lineage>
</organism>
<evidence type="ECO:0000259" key="13">
    <source>
        <dbReference type="PROSITE" id="PS50860"/>
    </source>
</evidence>
<dbReference type="NCBIfam" id="TIGR00344">
    <property type="entry name" value="alaS"/>
    <property type="match status" value="1"/>
</dbReference>
<comment type="cofactor">
    <cofactor evidence="12">
        <name>Zn(2+)</name>
        <dbReference type="ChEBI" id="CHEBI:29105"/>
    </cofactor>
    <text evidence="12">Binds 1 zinc ion per subunit.</text>
</comment>
<dbReference type="InterPro" id="IPR022429">
    <property type="entry name" value="Ala-tRNA_lgiase_arc"/>
</dbReference>
<dbReference type="GO" id="GO:0000049">
    <property type="term" value="F:tRNA binding"/>
    <property type="evidence" value="ECO:0007669"/>
    <property type="project" value="UniProtKB-KW"/>
</dbReference>
<evidence type="ECO:0000256" key="5">
    <source>
        <dbReference type="ARBA" id="ARBA00022723"/>
    </source>
</evidence>
<evidence type="ECO:0000313" key="14">
    <source>
        <dbReference type="EMBL" id="UJG44809.1"/>
    </source>
</evidence>
<keyword evidence="6 12" id="KW-0547">Nucleotide-binding</keyword>
<comment type="function">
    <text evidence="12">Catalyzes the attachment of alanine to tRNA(Ala) in a two-step reaction: alanine is first activated by ATP to form Ala-AMP and then transferred to the acceptor end of tRNA(Ala). Also edits incorrectly charged Ser-tRNA(Ala) and Gly-tRNA(Ala) via its editing domain.</text>
</comment>
<gene>
    <name evidence="12 14" type="primary">alaS</name>
    <name evidence="14" type="ORF">K9W46_06395</name>
</gene>
<keyword evidence="5 12" id="KW-0479">Metal-binding</keyword>
<dbReference type="InterPro" id="IPR045864">
    <property type="entry name" value="aa-tRNA-synth_II/BPL/LPL"/>
</dbReference>
<keyword evidence="2 12" id="KW-0963">Cytoplasm</keyword>
<proteinExistence type="inferred from homology"/>
<dbReference type="InterPro" id="IPR018165">
    <property type="entry name" value="Ala-tRNA-synth_IIc_core"/>
</dbReference>
<evidence type="ECO:0000256" key="3">
    <source>
        <dbReference type="ARBA" id="ARBA00022555"/>
    </source>
</evidence>
<sequence>MIFLSDLPMLSKDELRKRFSEKDYEVELFREGGFVRKQCPKCGHFYWTVNPDQETCGDTICNGGYKFLDKKGKNLNFDETIKSLTNFFVKHGHTAIKDYPVVARWRADMEFTIASIADFQPWVLNGIIPPPANPLVVPQFCIRTGGEFSDIDNIGKTARHLTSFVMFGQHSFNSKELTDGYWMDRCIELNFKYLTEELGLKKEEISYSEGIWAGGGNFGPNLEAFAYGSELVNNVFIAYGFENGNVKKLDMQVIDVGWGLERVSWFSQGTPTIYEAIFPKAIEYLQKENGYKADHELLVKYSKLAGMLAVDEVKNLKKARREMAKKLGLSYEEMLKKLGPQEAMYAIADHTRTLSIAIADGAIPSNVGGGYNLRVLLRRILSLKEIYNLEFSLAKLFDLQIDHLSVSYPRVKDGRNQIQEIVNVEVSRFYETRKTGRKIVSNILKKRTKIDFNTLVDLYQTKGINPLMVKEIAKEYNKTVDVPEDFYIKLNEYLSEKNGSGVKEEKKEDEYDKLSIDRTLYTEQTYYKDVYAHKFKAKILEVINKKYVILDKTLFYPTGGGQIHDTGKLIVGKKQYNVIDVVKKGQSIIHKLEKESDLKKGITVVGEIDRERRLDIMRHHTAVHVVNNAAREVLGSHVWQAGADKTEDKARLDITHYKSISFEELQKIEYIANKIVLEKRPIKKIDLERDEAEKKYGFTIYQGGVVPGKELHIVIIDEWDVEACGGTHLDNTTDIGLIKLVGSERIQDGVVRLEIVAGRKAIKYIQKQETILKKSGEILSVNPDILPKTIKRFFEEWKKQRKTIENLNKKIAELQFSHEKEDVLKFGETIAVVQKTDGSQKELILQASEAIKNKEKAVCILFSDFKGKAIIVGMKSPNTQIDIVRIVKDISEMLGGSGGGKGELARGGGSKIEMISKAIEKTKQLLEKELGEN</sequence>
<name>A0A9Y1BVQ0_9ARCH</name>
<evidence type="ECO:0000256" key="10">
    <source>
        <dbReference type="ARBA" id="ARBA00022917"/>
    </source>
</evidence>
<evidence type="ECO:0000256" key="1">
    <source>
        <dbReference type="ARBA" id="ARBA00008226"/>
    </source>
</evidence>
<evidence type="ECO:0000256" key="8">
    <source>
        <dbReference type="ARBA" id="ARBA00022840"/>
    </source>
</evidence>
<dbReference type="EC" id="6.1.1.7" evidence="12"/>
<dbReference type="SUPFAM" id="SSF55186">
    <property type="entry name" value="ThrRS/AlaRS common domain"/>
    <property type="match status" value="1"/>
</dbReference>
<comment type="subcellular location">
    <subcellularLocation>
        <location evidence="12">Cytoplasm</location>
    </subcellularLocation>
</comment>
<dbReference type="Pfam" id="PF02272">
    <property type="entry name" value="DHHA1"/>
    <property type="match status" value="1"/>
</dbReference>
<evidence type="ECO:0000256" key="6">
    <source>
        <dbReference type="ARBA" id="ARBA00022741"/>
    </source>
</evidence>
<reference evidence="14" key="1">
    <citation type="journal article" date="2022" name="Nat. Microbiol.">
        <title>Unique mobile elements and scalable gene flow at the prokaryote-eukaryote boundary revealed by circularized Asgard archaea genomes.</title>
        <authorList>
            <person name="Wu F."/>
            <person name="Speth D.R."/>
            <person name="Philosof A."/>
            <person name="Cremiere A."/>
            <person name="Narayanan A."/>
            <person name="Barco R.A."/>
            <person name="Connon S.A."/>
            <person name="Amend J.P."/>
            <person name="Antoshechkin I.A."/>
            <person name="Orphan V.J."/>
        </authorList>
    </citation>
    <scope>NUCLEOTIDE SEQUENCE</scope>
    <source>
        <strain evidence="14">PR6</strain>
    </source>
</reference>
<accession>A0A9Y1BVQ0</accession>
<dbReference type="GO" id="GO:0002161">
    <property type="term" value="F:aminoacyl-tRNA deacylase activity"/>
    <property type="evidence" value="ECO:0007669"/>
    <property type="project" value="TreeGrafter"/>
</dbReference>
<dbReference type="Gene3D" id="2.40.30.130">
    <property type="match status" value="1"/>
</dbReference>
<dbReference type="FunFam" id="3.30.54.20:FF:000004">
    <property type="entry name" value="Alanine--tRNA ligase"/>
    <property type="match status" value="1"/>
</dbReference>
<dbReference type="PANTHER" id="PTHR11777:SF9">
    <property type="entry name" value="ALANINE--TRNA LIGASE, CYTOPLASMIC"/>
    <property type="match status" value="1"/>
</dbReference>
<keyword evidence="3 12" id="KW-0820">tRNA-binding</keyword>
<evidence type="ECO:0000256" key="4">
    <source>
        <dbReference type="ARBA" id="ARBA00022598"/>
    </source>
</evidence>
<dbReference type="GO" id="GO:0004813">
    <property type="term" value="F:alanine-tRNA ligase activity"/>
    <property type="evidence" value="ECO:0007669"/>
    <property type="project" value="UniProtKB-UniRule"/>
</dbReference>
<dbReference type="InterPro" id="IPR002318">
    <property type="entry name" value="Ala-tRNA-lgiase_IIc"/>
</dbReference>
<dbReference type="InterPro" id="IPR050058">
    <property type="entry name" value="Ala-tRNA_ligase"/>
</dbReference>
<comment type="domain">
    <text evidence="12">Consists of three domains; the N-terminal catalytic domain, the editing domain and the C-terminal C-Ala domain. The editing domain removes incorrectly charged amino acids, while the C-Ala domain, along with tRNA(Ala), serves as a bridge to cooperatively bring together the editing and aminoacylation centers thus stimulating deacylation of misacylated tRNAs.</text>
</comment>
<feature type="binding site" evidence="12">
    <location>
        <position position="724"/>
    </location>
    <ligand>
        <name>Zn(2+)</name>
        <dbReference type="ChEBI" id="CHEBI:29105"/>
    </ligand>
</feature>
<dbReference type="Gene3D" id="3.30.54.20">
    <property type="match status" value="1"/>
</dbReference>
<dbReference type="NCBIfam" id="TIGR03683">
    <property type="entry name" value="A-tRNA_syn_arch"/>
    <property type="match status" value="1"/>
</dbReference>
<dbReference type="GO" id="GO:0005737">
    <property type="term" value="C:cytoplasm"/>
    <property type="evidence" value="ECO:0007669"/>
    <property type="project" value="UniProtKB-SubCell"/>
</dbReference>
<keyword evidence="8 12" id="KW-0067">ATP-binding</keyword>
<keyword evidence="11 12" id="KW-0030">Aminoacyl-tRNA synthetase</keyword>
<comment type="catalytic activity">
    <reaction evidence="12">
        <text>tRNA(Ala) + L-alanine + ATP = L-alanyl-tRNA(Ala) + AMP + diphosphate</text>
        <dbReference type="Rhea" id="RHEA:12540"/>
        <dbReference type="Rhea" id="RHEA-COMP:9657"/>
        <dbReference type="Rhea" id="RHEA-COMP:9923"/>
        <dbReference type="ChEBI" id="CHEBI:30616"/>
        <dbReference type="ChEBI" id="CHEBI:33019"/>
        <dbReference type="ChEBI" id="CHEBI:57972"/>
        <dbReference type="ChEBI" id="CHEBI:78442"/>
        <dbReference type="ChEBI" id="CHEBI:78497"/>
        <dbReference type="ChEBI" id="CHEBI:456215"/>
        <dbReference type="EC" id="6.1.1.7"/>
    </reaction>
</comment>
<dbReference type="PROSITE" id="PS50860">
    <property type="entry name" value="AA_TRNA_LIGASE_II_ALA"/>
    <property type="match status" value="1"/>
</dbReference>
<dbReference type="SMART" id="SM00863">
    <property type="entry name" value="tRNA_SAD"/>
    <property type="match status" value="1"/>
</dbReference>
<dbReference type="InterPro" id="IPR018163">
    <property type="entry name" value="Thr/Ala-tRNA-synth_IIc_edit"/>
</dbReference>
<dbReference type="AlphaFoldDB" id="A0A9Y1BVQ0"/>
<comment type="similarity">
    <text evidence="1 12">Belongs to the class-II aminoacyl-tRNA synthetase family.</text>
</comment>
<dbReference type="HAMAP" id="MF_00036_A">
    <property type="entry name" value="Ala_tRNA_synth_A"/>
    <property type="match status" value="1"/>
</dbReference>
<dbReference type="PRINTS" id="PR00980">
    <property type="entry name" value="TRNASYNTHALA"/>
</dbReference>
<keyword evidence="7 12" id="KW-0862">Zinc</keyword>
<evidence type="ECO:0000256" key="11">
    <source>
        <dbReference type="ARBA" id="ARBA00023146"/>
    </source>
</evidence>
<feature type="binding site" evidence="12">
    <location>
        <position position="728"/>
    </location>
    <ligand>
        <name>Zn(2+)</name>
        <dbReference type="ChEBI" id="CHEBI:29105"/>
    </ligand>
</feature>
<feature type="binding site" evidence="12">
    <location>
        <position position="620"/>
    </location>
    <ligand>
        <name>Zn(2+)</name>
        <dbReference type="ChEBI" id="CHEBI:29105"/>
    </ligand>
</feature>
<protein>
    <recommendedName>
        <fullName evidence="12">Alanine--tRNA ligase</fullName>
        <ecNumber evidence="12">6.1.1.7</ecNumber>
    </recommendedName>
    <alternativeName>
        <fullName evidence="12">Alanyl-tRNA synthetase</fullName>
        <shortName evidence="12">AlaRS</shortName>
    </alternativeName>
</protein>
<dbReference type="SUPFAM" id="SSF55681">
    <property type="entry name" value="Class II aaRS and biotin synthetases"/>
    <property type="match status" value="1"/>
</dbReference>
<dbReference type="Gene3D" id="3.30.930.10">
    <property type="entry name" value="Bira Bifunctional Protein, Domain 2"/>
    <property type="match status" value="1"/>
</dbReference>
<dbReference type="Pfam" id="PF01411">
    <property type="entry name" value="tRNA-synt_2c"/>
    <property type="match status" value="1"/>
</dbReference>
<dbReference type="Gene3D" id="3.30.980.10">
    <property type="entry name" value="Threonyl-trna Synthetase, Chain A, domain 2"/>
    <property type="match status" value="1"/>
</dbReference>
<dbReference type="Gene3D" id="6.10.250.550">
    <property type="match status" value="1"/>
</dbReference>
<feature type="domain" description="Alanyl-transfer RNA synthetases family profile" evidence="13">
    <location>
        <begin position="75"/>
        <end position="767"/>
    </location>
</feature>